<evidence type="ECO:0000313" key="2">
    <source>
        <dbReference type="Proteomes" id="UP000242687"/>
    </source>
</evidence>
<comment type="caution">
    <text evidence="1">The sequence shown here is derived from an EMBL/GenBank/DDBJ whole genome shotgun (WGS) entry which is preliminary data.</text>
</comment>
<organism evidence="1 2">
    <name type="scientific">Mucilaginibacter auburnensis</name>
    <dbReference type="NCBI Taxonomy" id="1457233"/>
    <lineage>
        <taxon>Bacteria</taxon>
        <taxon>Pseudomonadati</taxon>
        <taxon>Bacteroidota</taxon>
        <taxon>Sphingobacteriia</taxon>
        <taxon>Sphingobacteriales</taxon>
        <taxon>Sphingobacteriaceae</taxon>
        <taxon>Mucilaginibacter</taxon>
    </lineage>
</organism>
<dbReference type="AlphaFoldDB" id="A0A2H9VRM5"/>
<dbReference type="EMBL" id="PGFJ01000001">
    <property type="protein sequence ID" value="PJJ83462.1"/>
    <property type="molecule type" value="Genomic_DNA"/>
</dbReference>
<reference evidence="1 2" key="1">
    <citation type="submission" date="2017-11" db="EMBL/GenBank/DDBJ databases">
        <title>Genomic Encyclopedia of Archaeal and Bacterial Type Strains, Phase II (KMG-II): From Individual Species to Whole Genera.</title>
        <authorList>
            <person name="Goeker M."/>
        </authorList>
    </citation>
    <scope>NUCLEOTIDE SEQUENCE [LARGE SCALE GENOMIC DNA]</scope>
    <source>
        <strain evidence="1 2">DSM 28175</strain>
    </source>
</reference>
<sequence length="59" mass="6588">MAIEKVQSYARGIGFMKNSLCVDRAIKNISEADLVMLEAIYNSVGFDHHNKICQEANLS</sequence>
<dbReference type="Proteomes" id="UP000242687">
    <property type="component" value="Unassembled WGS sequence"/>
</dbReference>
<proteinExistence type="predicted"/>
<protein>
    <submittedName>
        <fullName evidence="1">Uncharacterized protein</fullName>
    </submittedName>
</protein>
<name>A0A2H9VRM5_9SPHI</name>
<gene>
    <name evidence="1" type="ORF">CLV57_0444</name>
</gene>
<accession>A0A2H9VRM5</accession>
<evidence type="ECO:0000313" key="1">
    <source>
        <dbReference type="EMBL" id="PJJ83462.1"/>
    </source>
</evidence>
<keyword evidence="2" id="KW-1185">Reference proteome</keyword>